<evidence type="ECO:0000313" key="1">
    <source>
        <dbReference type="EMBL" id="KHF25627.1"/>
    </source>
</evidence>
<dbReference type="STRING" id="2340.JV46_12540"/>
<sequence length="114" mass="13458">MSHQTECLSYDCLMTDYKQLMNFDLKLYPYHQVTSQYAGSFTGTGDQWKQYQTIKQPGFNGSQVIDLTNFWRIVIEHQPSHYQCDVIGLETIVKWSSTRQLKERFTLVAQMTYK</sequence>
<accession>A0A0B0HAC3</accession>
<dbReference type="Proteomes" id="UP000030856">
    <property type="component" value="Unassembled WGS sequence"/>
</dbReference>
<comment type="caution">
    <text evidence="1">The sequence shown here is derived from an EMBL/GenBank/DDBJ whole genome shotgun (WGS) entry which is preliminary data.</text>
</comment>
<name>A0A0B0HAC3_SOVGS</name>
<gene>
    <name evidence="1" type="ORF">JV46_12540</name>
</gene>
<dbReference type="EMBL" id="JRAA01000001">
    <property type="protein sequence ID" value="KHF25627.1"/>
    <property type="molecule type" value="Genomic_DNA"/>
</dbReference>
<organism evidence="1 2">
    <name type="scientific">Solemya velum gill symbiont</name>
    <dbReference type="NCBI Taxonomy" id="2340"/>
    <lineage>
        <taxon>Bacteria</taxon>
        <taxon>Pseudomonadati</taxon>
        <taxon>Pseudomonadota</taxon>
        <taxon>Gammaproteobacteria</taxon>
        <taxon>sulfur-oxidizing symbionts</taxon>
    </lineage>
</organism>
<reference evidence="1 2" key="1">
    <citation type="journal article" date="2014" name="BMC Genomics">
        <title>The genome of the intracellular bacterium of the coastal bivalve, Solemya velum: a blueprint for thriving in and out of symbiosis.</title>
        <authorList>
            <person name="Dmytrenko O."/>
            <person name="Russell S.L."/>
            <person name="Loo W.T."/>
            <person name="Fontanez K.M."/>
            <person name="Liao L."/>
            <person name="Roeselers G."/>
            <person name="Sharma R."/>
            <person name="Stewart F.J."/>
            <person name="Newton I.L."/>
            <person name="Woyke T."/>
            <person name="Wu D."/>
            <person name="Lang J.M."/>
            <person name="Eisen J.A."/>
            <person name="Cavanaugh C.M."/>
        </authorList>
    </citation>
    <scope>NUCLEOTIDE SEQUENCE [LARGE SCALE GENOMIC DNA]</scope>
    <source>
        <strain evidence="1 2">WH</strain>
    </source>
</reference>
<proteinExistence type="predicted"/>
<evidence type="ECO:0000313" key="2">
    <source>
        <dbReference type="Proteomes" id="UP000030856"/>
    </source>
</evidence>
<keyword evidence="2" id="KW-1185">Reference proteome</keyword>
<dbReference type="AlphaFoldDB" id="A0A0B0HAC3"/>
<protein>
    <submittedName>
        <fullName evidence="1">Uncharacterized protein</fullName>
    </submittedName>
</protein>